<proteinExistence type="predicted"/>
<evidence type="ECO:0000313" key="3">
    <source>
        <dbReference type="Proteomes" id="UP001190926"/>
    </source>
</evidence>
<comment type="caution">
    <text evidence="2">The sequence shown here is derived from an EMBL/GenBank/DDBJ whole genome shotgun (WGS) entry which is preliminary data.</text>
</comment>
<accession>A0AAD4J9Q3</accession>
<keyword evidence="3" id="KW-1185">Reference proteome</keyword>
<feature type="compositionally biased region" description="Acidic residues" evidence="1">
    <location>
        <begin position="1"/>
        <end position="11"/>
    </location>
</feature>
<feature type="compositionally biased region" description="Acidic residues" evidence="1">
    <location>
        <begin position="18"/>
        <end position="35"/>
    </location>
</feature>
<dbReference type="Proteomes" id="UP001190926">
    <property type="component" value="Unassembled WGS sequence"/>
</dbReference>
<organism evidence="2 3">
    <name type="scientific">Perilla frutescens var. hirtella</name>
    <name type="common">Perilla citriodora</name>
    <name type="synonym">Perilla setoyensis</name>
    <dbReference type="NCBI Taxonomy" id="608512"/>
    <lineage>
        <taxon>Eukaryota</taxon>
        <taxon>Viridiplantae</taxon>
        <taxon>Streptophyta</taxon>
        <taxon>Embryophyta</taxon>
        <taxon>Tracheophyta</taxon>
        <taxon>Spermatophyta</taxon>
        <taxon>Magnoliopsida</taxon>
        <taxon>eudicotyledons</taxon>
        <taxon>Gunneridae</taxon>
        <taxon>Pentapetalae</taxon>
        <taxon>asterids</taxon>
        <taxon>lamiids</taxon>
        <taxon>Lamiales</taxon>
        <taxon>Lamiaceae</taxon>
        <taxon>Nepetoideae</taxon>
        <taxon>Elsholtzieae</taxon>
        <taxon>Perilla</taxon>
    </lineage>
</organism>
<dbReference type="EMBL" id="SDAM02000109">
    <property type="protein sequence ID" value="KAH6829401.1"/>
    <property type="molecule type" value="Genomic_DNA"/>
</dbReference>
<evidence type="ECO:0000313" key="2">
    <source>
        <dbReference type="EMBL" id="KAH6829401.1"/>
    </source>
</evidence>
<reference evidence="2 3" key="1">
    <citation type="journal article" date="2021" name="Nat. Commun.">
        <title>Incipient diploidization of the medicinal plant Perilla within 10,000 years.</title>
        <authorList>
            <person name="Zhang Y."/>
            <person name="Shen Q."/>
            <person name="Leng L."/>
            <person name="Zhang D."/>
            <person name="Chen S."/>
            <person name="Shi Y."/>
            <person name="Ning Z."/>
            <person name="Chen S."/>
        </authorList>
    </citation>
    <scope>NUCLEOTIDE SEQUENCE [LARGE SCALE GENOMIC DNA]</scope>
    <source>
        <strain evidence="3">cv. PC099</strain>
    </source>
</reference>
<feature type="region of interest" description="Disordered" evidence="1">
    <location>
        <begin position="1"/>
        <end position="40"/>
    </location>
</feature>
<dbReference type="AlphaFoldDB" id="A0AAD4J9Q3"/>
<name>A0AAD4J9Q3_PERFH</name>
<evidence type="ECO:0000256" key="1">
    <source>
        <dbReference type="SAM" id="MobiDB-lite"/>
    </source>
</evidence>
<protein>
    <submittedName>
        <fullName evidence="2">Uncharacterized protein</fullName>
    </submittedName>
</protein>
<sequence length="124" mass="14815">MKTAELEMDFEQETRRDDDDDHDHEEEEEEEEEIGEGNNNTSLLAGLNLVLIMSFLSLSEEDRSNFDEIQEFETGDFDQQQKHCMSKSSLQTRRRRMMNQFPAVERQSSRVHTKIRDSRHCRRF</sequence>
<gene>
    <name evidence="2" type="ORF">C2S53_016829</name>
</gene>